<evidence type="ECO:0000313" key="8">
    <source>
        <dbReference type="Proteomes" id="UP000182715"/>
    </source>
</evidence>
<evidence type="ECO:0000259" key="6">
    <source>
        <dbReference type="PROSITE" id="PS51007"/>
    </source>
</evidence>
<organism evidence="7 8">
    <name type="scientific">Neisseria meningitidis serogroup B</name>
    <dbReference type="NCBI Taxonomy" id="491"/>
    <lineage>
        <taxon>Bacteria</taxon>
        <taxon>Pseudomonadati</taxon>
        <taxon>Pseudomonadota</taxon>
        <taxon>Betaproteobacteria</taxon>
        <taxon>Neisseriales</taxon>
        <taxon>Neisseriaceae</taxon>
        <taxon>Neisseria</taxon>
    </lineage>
</organism>
<evidence type="ECO:0000256" key="1">
    <source>
        <dbReference type="ARBA" id="ARBA00022617"/>
    </source>
</evidence>
<feature type="transmembrane region" description="Helical" evidence="5">
    <location>
        <begin position="12"/>
        <end position="35"/>
    </location>
</feature>
<dbReference type="Gene3D" id="6.10.250.2250">
    <property type="match status" value="1"/>
</dbReference>
<keyword evidence="5" id="KW-0472">Membrane</keyword>
<dbReference type="PROSITE" id="PS51007">
    <property type="entry name" value="CYTC"/>
    <property type="match status" value="1"/>
</dbReference>
<keyword evidence="3 4" id="KW-0408">Iron</keyword>
<evidence type="ECO:0000256" key="4">
    <source>
        <dbReference type="PROSITE-ProRule" id="PRU00433"/>
    </source>
</evidence>
<keyword evidence="5" id="KW-0812">Transmembrane</keyword>
<evidence type="ECO:0000313" key="7">
    <source>
        <dbReference type="EMBL" id="CRL92384.1"/>
    </source>
</evidence>
<accession>A0A0H5DLN7</accession>
<keyword evidence="1 4" id="KW-0349">Heme</keyword>
<dbReference type="InterPro" id="IPR009056">
    <property type="entry name" value="Cyt_c-like_dom"/>
</dbReference>
<dbReference type="Proteomes" id="UP000182715">
    <property type="component" value="Unassembled WGS sequence"/>
</dbReference>
<dbReference type="EMBL" id="CVTF01000062">
    <property type="protein sequence ID" value="CRL92384.1"/>
    <property type="molecule type" value="Genomic_DNA"/>
</dbReference>
<feature type="domain" description="Cytochrome c" evidence="6">
    <location>
        <begin position="51"/>
        <end position="196"/>
    </location>
</feature>
<dbReference type="GO" id="GO:0046872">
    <property type="term" value="F:metal ion binding"/>
    <property type="evidence" value="ECO:0007669"/>
    <property type="project" value="UniProtKB-KW"/>
</dbReference>
<sequence length="203" mass="22529">MKLQQLAEEKIGVLIVFTLLVVSVGLLIEVVPLAFTKAATQPAPGVKPYNALQVAGRDIYIREGCYNCHSQMIRPFRAETERYGHYSVAGESVYDHPFQWGSKRTGPDLARVGGRYSDEWHRIHLLNPRDVVPESNMPAFPWLARNKVDVDATVANMKALRKVGTPYSDEEIAKAPEALANKSELDAVVAYLQGLGLALKNVR</sequence>
<dbReference type="InterPro" id="IPR036909">
    <property type="entry name" value="Cyt_c-like_dom_sf"/>
</dbReference>
<keyword evidence="2 4" id="KW-0479">Metal-binding</keyword>
<dbReference type="FunFam" id="1.10.760.10:FF:000003">
    <property type="entry name" value="Cbb3-type cytochrome c oxidase subunit II"/>
    <property type="match status" value="1"/>
</dbReference>
<keyword evidence="5" id="KW-1133">Transmembrane helix</keyword>
<reference evidence="7 8" key="1">
    <citation type="submission" date="2014-11" db="EMBL/GenBank/DDBJ databases">
        <authorList>
            <person name="Diene M.Seydina."/>
        </authorList>
    </citation>
    <scope>NUCLEOTIDE SEQUENCE [LARGE SCALE GENOMIC DNA]</scope>
    <source>
        <strain evidence="7 8">Neisseria meningitidis CHUV</strain>
    </source>
</reference>
<dbReference type="OMA" id="TDWHENH"/>
<dbReference type="NCBIfam" id="NF011055">
    <property type="entry name" value="PRK14487.1"/>
    <property type="match status" value="1"/>
</dbReference>
<dbReference type="SUPFAM" id="SSF46626">
    <property type="entry name" value="Cytochrome c"/>
    <property type="match status" value="1"/>
</dbReference>
<evidence type="ECO:0000256" key="5">
    <source>
        <dbReference type="SAM" id="Phobius"/>
    </source>
</evidence>
<proteinExistence type="predicted"/>
<dbReference type="Pfam" id="PF02433">
    <property type="entry name" value="FixO"/>
    <property type="match status" value="1"/>
</dbReference>
<dbReference type="Gene3D" id="1.10.760.10">
    <property type="entry name" value="Cytochrome c-like domain"/>
    <property type="match status" value="1"/>
</dbReference>
<name>A0A0H5DLN7_NEIMI</name>
<dbReference type="AlphaFoldDB" id="A0A0H5DLN7"/>
<dbReference type="InterPro" id="IPR003468">
    <property type="entry name" value="Cyt_c_oxidase_monohaem-su/FixO"/>
</dbReference>
<dbReference type="NCBIfam" id="TIGR00781">
    <property type="entry name" value="ccoO"/>
    <property type="match status" value="1"/>
</dbReference>
<evidence type="ECO:0000256" key="3">
    <source>
        <dbReference type="ARBA" id="ARBA00023004"/>
    </source>
</evidence>
<dbReference type="GO" id="GO:0016491">
    <property type="term" value="F:oxidoreductase activity"/>
    <property type="evidence" value="ECO:0007669"/>
    <property type="project" value="UniProtKB-KW"/>
</dbReference>
<dbReference type="EC" id="1.9.3.1" evidence="7"/>
<protein>
    <submittedName>
        <fullName evidence="7">Cytochrome c oxidase subunit CcoO</fullName>
        <ecNumber evidence="7">1.9.3.1</ecNumber>
    </submittedName>
</protein>
<evidence type="ECO:0000256" key="2">
    <source>
        <dbReference type="ARBA" id="ARBA00022723"/>
    </source>
</evidence>
<dbReference type="GO" id="GO:0009055">
    <property type="term" value="F:electron transfer activity"/>
    <property type="evidence" value="ECO:0007669"/>
    <property type="project" value="InterPro"/>
</dbReference>
<keyword evidence="7" id="KW-0560">Oxidoreductase</keyword>
<dbReference type="GO" id="GO:0020037">
    <property type="term" value="F:heme binding"/>
    <property type="evidence" value="ECO:0007669"/>
    <property type="project" value="InterPro"/>
</dbReference>